<keyword evidence="3" id="KW-0812">Transmembrane</keyword>
<dbReference type="InterPro" id="IPR020422">
    <property type="entry name" value="TYR_PHOSPHATASE_DUAL_dom"/>
</dbReference>
<organism evidence="5">
    <name type="scientific">Planktothricoides sp. SpSt-374</name>
    <dbReference type="NCBI Taxonomy" id="2282167"/>
    <lineage>
        <taxon>Bacteria</taxon>
        <taxon>Bacillati</taxon>
        <taxon>Cyanobacteriota</taxon>
        <taxon>Cyanophyceae</taxon>
        <taxon>Oscillatoriophycideae</taxon>
        <taxon>Oscillatoriales</taxon>
        <taxon>Oscillatoriaceae</taxon>
        <taxon>Planktothricoides</taxon>
    </lineage>
</organism>
<dbReference type="SUPFAM" id="SSF52799">
    <property type="entry name" value="(Phosphotyrosine protein) phosphatases II"/>
    <property type="match status" value="1"/>
</dbReference>
<keyword evidence="1" id="KW-0378">Hydrolase</keyword>
<reference evidence="5" key="1">
    <citation type="journal article" date="2020" name="mSystems">
        <title>Genome- and Community-Level Interaction Insights into Carbon Utilization and Element Cycling Functions of Hydrothermarchaeota in Hydrothermal Sediment.</title>
        <authorList>
            <person name="Zhou Z."/>
            <person name="Liu Y."/>
            <person name="Xu W."/>
            <person name="Pan J."/>
            <person name="Luo Z.H."/>
            <person name="Li M."/>
        </authorList>
    </citation>
    <scope>NUCLEOTIDE SEQUENCE [LARGE SCALE GENOMIC DNA]</scope>
    <source>
        <strain evidence="5">SpSt-374</strain>
    </source>
</reference>
<sequence length="228" mass="25430">MKYIWIFGFGGVFFLTLGIILGEKGWLFWWPGVSLLTLAAAYLKLDAKVFGKSDSGQISVISVVFFLPYLLIYWLIWHFQRIFAGEECSNEIVPGLWVGRRAYADELPDNINLIVDLTAEFNEPLDVIRKGKNYICLPTLDASVPSEAELRELVTKLVNWEGNIYIHCAIGHGRSAMVAGAVLVARGLAENGEVAEAMMKKARPWVKLNSLQRDLVEKVGQKPDLSAG</sequence>
<evidence type="ECO:0000256" key="2">
    <source>
        <dbReference type="ARBA" id="ARBA00022912"/>
    </source>
</evidence>
<evidence type="ECO:0000259" key="4">
    <source>
        <dbReference type="SMART" id="SM00195"/>
    </source>
</evidence>
<evidence type="ECO:0000313" key="5">
    <source>
        <dbReference type="EMBL" id="HGF99900.1"/>
    </source>
</evidence>
<keyword evidence="2" id="KW-0904">Protein phosphatase</keyword>
<dbReference type="InterPro" id="IPR000340">
    <property type="entry name" value="Dual-sp_phosphatase_cat-dom"/>
</dbReference>
<evidence type="ECO:0000256" key="1">
    <source>
        <dbReference type="ARBA" id="ARBA00022801"/>
    </source>
</evidence>
<keyword evidence="3" id="KW-0472">Membrane</keyword>
<dbReference type="PANTHER" id="PTHR47216:SF4">
    <property type="entry name" value="OS01G0859400 PROTEIN"/>
    <property type="match status" value="1"/>
</dbReference>
<protein>
    <recommendedName>
        <fullName evidence="4">Tyrosine-protein phosphatase domain-containing protein</fullName>
    </recommendedName>
</protein>
<dbReference type="InterPro" id="IPR016130">
    <property type="entry name" value="Tyr_Pase_AS"/>
</dbReference>
<dbReference type="SMART" id="SM00195">
    <property type="entry name" value="DSPc"/>
    <property type="match status" value="1"/>
</dbReference>
<accession>A0A7C3ZKC2</accession>
<name>A0A7C3ZKC2_9CYAN</name>
<feature type="transmembrane region" description="Helical" evidence="3">
    <location>
        <begin position="5"/>
        <end position="22"/>
    </location>
</feature>
<proteinExistence type="predicted"/>
<dbReference type="AlphaFoldDB" id="A0A7C3ZKC2"/>
<gene>
    <name evidence="5" type="ORF">ENR15_04345</name>
</gene>
<feature type="transmembrane region" description="Helical" evidence="3">
    <location>
        <begin position="57"/>
        <end position="77"/>
    </location>
</feature>
<dbReference type="PANTHER" id="PTHR47216">
    <property type="match status" value="1"/>
</dbReference>
<dbReference type="InterPro" id="IPR029021">
    <property type="entry name" value="Prot-tyrosine_phosphatase-like"/>
</dbReference>
<dbReference type="GO" id="GO:0004721">
    <property type="term" value="F:phosphoprotein phosphatase activity"/>
    <property type="evidence" value="ECO:0007669"/>
    <property type="project" value="UniProtKB-KW"/>
</dbReference>
<feature type="domain" description="Tyrosine-protein phosphatase" evidence="4">
    <location>
        <begin position="88"/>
        <end position="221"/>
    </location>
</feature>
<dbReference type="PROSITE" id="PS00383">
    <property type="entry name" value="TYR_PHOSPHATASE_1"/>
    <property type="match status" value="1"/>
</dbReference>
<comment type="caution">
    <text evidence="5">The sequence shown here is derived from an EMBL/GenBank/DDBJ whole genome shotgun (WGS) entry which is preliminary data.</text>
</comment>
<dbReference type="Pfam" id="PF00782">
    <property type="entry name" value="DSPc"/>
    <property type="match status" value="1"/>
</dbReference>
<keyword evidence="3" id="KW-1133">Transmembrane helix</keyword>
<feature type="transmembrane region" description="Helical" evidence="3">
    <location>
        <begin position="28"/>
        <end position="45"/>
    </location>
</feature>
<evidence type="ECO:0000256" key="3">
    <source>
        <dbReference type="SAM" id="Phobius"/>
    </source>
</evidence>
<dbReference type="Gene3D" id="3.90.190.10">
    <property type="entry name" value="Protein tyrosine phosphatase superfamily"/>
    <property type="match status" value="1"/>
</dbReference>
<dbReference type="EMBL" id="DSPX01000041">
    <property type="protein sequence ID" value="HGF99900.1"/>
    <property type="molecule type" value="Genomic_DNA"/>
</dbReference>